<evidence type="ECO:0000313" key="3">
    <source>
        <dbReference type="Proteomes" id="UP000572212"/>
    </source>
</evidence>
<dbReference type="InterPro" id="IPR029441">
    <property type="entry name" value="Cass2"/>
</dbReference>
<dbReference type="RefSeq" id="WP_184250599.1">
    <property type="nucleotide sequence ID" value="NZ_BAAACU010000014.1"/>
</dbReference>
<dbReference type="AlphaFoldDB" id="A0A841RMU9"/>
<feature type="domain" description="AraC effector-binding" evidence="1">
    <location>
        <begin position="1"/>
        <end position="155"/>
    </location>
</feature>
<dbReference type="InterPro" id="IPR010499">
    <property type="entry name" value="AraC_E-bd"/>
</dbReference>
<comment type="caution">
    <text evidence="2">The sequence shown here is derived from an EMBL/GenBank/DDBJ whole genome shotgun (WGS) entry which is preliminary data.</text>
</comment>
<dbReference type="SUPFAM" id="SSF55136">
    <property type="entry name" value="Probable bacterial effector-binding domain"/>
    <property type="match status" value="1"/>
</dbReference>
<evidence type="ECO:0000259" key="1">
    <source>
        <dbReference type="SMART" id="SM00871"/>
    </source>
</evidence>
<keyword evidence="3" id="KW-1185">Reference proteome</keyword>
<accession>A0A841RMU9</accession>
<dbReference type="Pfam" id="PF14526">
    <property type="entry name" value="Cass2"/>
    <property type="match status" value="1"/>
</dbReference>
<dbReference type="SMART" id="SM00871">
    <property type="entry name" value="AraC_E_bind"/>
    <property type="match status" value="1"/>
</dbReference>
<evidence type="ECO:0000313" key="2">
    <source>
        <dbReference type="EMBL" id="MBB6514141.1"/>
    </source>
</evidence>
<dbReference type="Proteomes" id="UP000572212">
    <property type="component" value="Unassembled WGS sequence"/>
</dbReference>
<sequence length="160" mass="18066">MSYQVVKKDCFLAVGLPWEGTSAEADAGAIREVLKELHHRVGEIGYKISSEEIIGLSYRVKANSEKFRHYSLIEVEKVTHIPNGMVAVQVPAMNLVKATHNEGEDVATSYQDIYQWIEQQGHTAASVEYTHMEIYPLDTSTYEGNPEFSIYIPIKEHVHS</sequence>
<gene>
    <name evidence="2" type="ORF">GGQ92_002962</name>
</gene>
<dbReference type="Gene3D" id="3.20.80.10">
    <property type="entry name" value="Regulatory factor, effector binding domain"/>
    <property type="match status" value="1"/>
</dbReference>
<dbReference type="EMBL" id="JACHON010000023">
    <property type="protein sequence ID" value="MBB6514141.1"/>
    <property type="molecule type" value="Genomic_DNA"/>
</dbReference>
<name>A0A841RMU9_9BACI</name>
<protein>
    <submittedName>
        <fullName evidence="2">Putative transcriptional regulator YdeE</fullName>
    </submittedName>
</protein>
<dbReference type="InterPro" id="IPR011256">
    <property type="entry name" value="Reg_factor_effector_dom_sf"/>
</dbReference>
<organism evidence="2 3">
    <name type="scientific">Gracilibacillus halotolerans</name>
    <dbReference type="NCBI Taxonomy" id="74386"/>
    <lineage>
        <taxon>Bacteria</taxon>
        <taxon>Bacillati</taxon>
        <taxon>Bacillota</taxon>
        <taxon>Bacilli</taxon>
        <taxon>Bacillales</taxon>
        <taxon>Bacillaceae</taxon>
        <taxon>Gracilibacillus</taxon>
    </lineage>
</organism>
<proteinExistence type="predicted"/>
<reference evidence="2 3" key="1">
    <citation type="submission" date="2020-08" db="EMBL/GenBank/DDBJ databases">
        <title>Genomic Encyclopedia of Type Strains, Phase IV (KMG-IV): sequencing the most valuable type-strain genomes for metagenomic binning, comparative biology and taxonomic classification.</title>
        <authorList>
            <person name="Goeker M."/>
        </authorList>
    </citation>
    <scope>NUCLEOTIDE SEQUENCE [LARGE SCALE GENOMIC DNA]</scope>
    <source>
        <strain evidence="2 3">DSM 11805</strain>
    </source>
</reference>